<accession>A0AAE4JR66</accession>
<proteinExistence type="predicted"/>
<protein>
    <submittedName>
        <fullName evidence="1">Uncharacterized protein</fullName>
    </submittedName>
</protein>
<dbReference type="EMBL" id="JAPKIY010000085">
    <property type="protein sequence ID" value="MDS0900551.1"/>
    <property type="molecule type" value="Genomic_DNA"/>
</dbReference>
<sequence length="95" mass="11126">MFVSHELSEMKQKIMALENEMKLNIAASNFIFHHIIETINTKYPDSDFIESLKKNIENDIQKITNPTHNLKKAINTLLQDPVRQMCKPKDEPFIK</sequence>
<reference evidence="1" key="1">
    <citation type="submission" date="2023-02" db="EMBL/GenBank/DDBJ databases">
        <title>Detection, antimicrobial susceptibility and genomic characterization of NDM-producing species of Morganellaceae, Yersiniaceae, and Enterobacteriaceae other than Klebsiella.</title>
        <authorList>
            <person name="Camargo C.H."/>
            <person name="Sacchi C.T."/>
            <person name="Campos K.R."/>
        </authorList>
    </citation>
    <scope>NUCLEOTIDE SEQUENCE</scope>
    <source>
        <strain evidence="1">1189_21</strain>
    </source>
</reference>
<name>A0AAE4JR66_MORMO</name>
<dbReference type="Proteomes" id="UP001182247">
    <property type="component" value="Unassembled WGS sequence"/>
</dbReference>
<evidence type="ECO:0000313" key="1">
    <source>
        <dbReference type="EMBL" id="MDS0900551.1"/>
    </source>
</evidence>
<evidence type="ECO:0000313" key="2">
    <source>
        <dbReference type="Proteomes" id="UP001182247"/>
    </source>
</evidence>
<organism evidence="1 2">
    <name type="scientific">Morganella morganii</name>
    <name type="common">Proteus morganii</name>
    <dbReference type="NCBI Taxonomy" id="582"/>
    <lineage>
        <taxon>Bacteria</taxon>
        <taxon>Pseudomonadati</taxon>
        <taxon>Pseudomonadota</taxon>
        <taxon>Gammaproteobacteria</taxon>
        <taxon>Enterobacterales</taxon>
        <taxon>Morganellaceae</taxon>
        <taxon>Morganella</taxon>
    </lineage>
</organism>
<gene>
    <name evidence="1" type="ORF">OSC06_21690</name>
</gene>
<dbReference type="AlphaFoldDB" id="A0AAE4JR66"/>
<comment type="caution">
    <text evidence="1">The sequence shown here is derived from an EMBL/GenBank/DDBJ whole genome shotgun (WGS) entry which is preliminary data.</text>
</comment>
<dbReference type="RefSeq" id="WP_036413626.1">
    <property type="nucleotide sequence ID" value="NZ_ABMOGV020000011.1"/>
</dbReference>